<dbReference type="Proteomes" id="UP000828390">
    <property type="component" value="Unassembled WGS sequence"/>
</dbReference>
<evidence type="ECO:0000313" key="3">
    <source>
        <dbReference type="Proteomes" id="UP000828390"/>
    </source>
</evidence>
<proteinExistence type="predicted"/>
<name>A0A9D4H4D5_DREPO</name>
<dbReference type="AlphaFoldDB" id="A0A9D4H4D5"/>
<reference evidence="2" key="1">
    <citation type="journal article" date="2019" name="bioRxiv">
        <title>The Genome of the Zebra Mussel, Dreissena polymorpha: A Resource for Invasive Species Research.</title>
        <authorList>
            <person name="McCartney M.A."/>
            <person name="Auch B."/>
            <person name="Kono T."/>
            <person name="Mallez S."/>
            <person name="Zhang Y."/>
            <person name="Obille A."/>
            <person name="Becker A."/>
            <person name="Abrahante J.E."/>
            <person name="Garbe J."/>
            <person name="Badalamenti J.P."/>
            <person name="Herman A."/>
            <person name="Mangelson H."/>
            <person name="Liachko I."/>
            <person name="Sullivan S."/>
            <person name="Sone E.D."/>
            <person name="Koren S."/>
            <person name="Silverstein K.A.T."/>
            <person name="Beckman K.B."/>
            <person name="Gohl D.M."/>
        </authorList>
    </citation>
    <scope>NUCLEOTIDE SEQUENCE</scope>
    <source>
        <strain evidence="2">Duluth1</strain>
        <tissue evidence="2">Whole animal</tissue>
    </source>
</reference>
<reference evidence="2" key="2">
    <citation type="submission" date="2020-11" db="EMBL/GenBank/DDBJ databases">
        <authorList>
            <person name="McCartney M.A."/>
            <person name="Auch B."/>
            <person name="Kono T."/>
            <person name="Mallez S."/>
            <person name="Becker A."/>
            <person name="Gohl D.M."/>
            <person name="Silverstein K.A.T."/>
            <person name="Koren S."/>
            <person name="Bechman K.B."/>
            <person name="Herman A."/>
            <person name="Abrahante J.E."/>
            <person name="Garbe J."/>
        </authorList>
    </citation>
    <scope>NUCLEOTIDE SEQUENCE</scope>
    <source>
        <strain evidence="2">Duluth1</strain>
        <tissue evidence="2">Whole animal</tissue>
    </source>
</reference>
<protein>
    <recommendedName>
        <fullName evidence="1">Chitin synthase chs-1/2 N-terminal putative transporter domain-containing protein</fullName>
    </recommendedName>
</protein>
<keyword evidence="3" id="KW-1185">Reference proteome</keyword>
<accession>A0A9D4H4D5</accession>
<organism evidence="2 3">
    <name type="scientific">Dreissena polymorpha</name>
    <name type="common">Zebra mussel</name>
    <name type="synonym">Mytilus polymorpha</name>
    <dbReference type="NCBI Taxonomy" id="45954"/>
    <lineage>
        <taxon>Eukaryota</taxon>
        <taxon>Metazoa</taxon>
        <taxon>Spiralia</taxon>
        <taxon>Lophotrochozoa</taxon>
        <taxon>Mollusca</taxon>
        <taxon>Bivalvia</taxon>
        <taxon>Autobranchia</taxon>
        <taxon>Heteroconchia</taxon>
        <taxon>Euheterodonta</taxon>
        <taxon>Imparidentia</taxon>
        <taxon>Neoheterodontei</taxon>
        <taxon>Myida</taxon>
        <taxon>Dreissenoidea</taxon>
        <taxon>Dreissenidae</taxon>
        <taxon>Dreissena</taxon>
    </lineage>
</organism>
<dbReference type="InterPro" id="IPR055120">
    <property type="entry name" value="Chs-1/2_IV_N"/>
</dbReference>
<comment type="caution">
    <text evidence="2">The sequence shown here is derived from an EMBL/GenBank/DDBJ whole genome shotgun (WGS) entry which is preliminary data.</text>
</comment>
<feature type="domain" description="Chitin synthase chs-1/2 N-terminal putative transporter" evidence="1">
    <location>
        <begin position="6"/>
        <end position="55"/>
    </location>
</feature>
<evidence type="ECO:0000313" key="2">
    <source>
        <dbReference type="EMBL" id="KAH3826736.1"/>
    </source>
</evidence>
<evidence type="ECO:0000259" key="1">
    <source>
        <dbReference type="Pfam" id="PF23000"/>
    </source>
</evidence>
<dbReference type="Pfam" id="PF23000">
    <property type="entry name" value="ChitinSynthase_IV_N"/>
    <property type="match status" value="1"/>
</dbReference>
<dbReference type="EMBL" id="JAIWYP010000005">
    <property type="protein sequence ID" value="KAH3826736.1"/>
    <property type="molecule type" value="Genomic_DNA"/>
</dbReference>
<gene>
    <name evidence="2" type="ORF">DPMN_128646</name>
</gene>
<sequence length="78" mass="8628">MVITLPQVLAIETLHTAGMTLFAFYVLPSLDSLRGLTLTFGVGFVPAVLKMFDTQREEGRKYYIILADIVALAIQVLL</sequence>